<feature type="domain" description="BHLH" evidence="2">
    <location>
        <begin position="33"/>
        <end position="85"/>
    </location>
</feature>
<feature type="compositionally biased region" description="Basic residues" evidence="1">
    <location>
        <begin position="17"/>
        <end position="27"/>
    </location>
</feature>
<proteinExistence type="predicted"/>
<dbReference type="SUPFAM" id="SSF47459">
    <property type="entry name" value="HLH, helix-loop-helix DNA-binding domain"/>
    <property type="match status" value="1"/>
</dbReference>
<accession>A0ABR0EIR9</accession>
<feature type="region of interest" description="Disordered" evidence="1">
    <location>
        <begin position="1"/>
        <end position="34"/>
    </location>
</feature>
<evidence type="ECO:0000259" key="2">
    <source>
        <dbReference type="PROSITE" id="PS50888"/>
    </source>
</evidence>
<dbReference type="Gene3D" id="4.10.280.10">
    <property type="entry name" value="Helix-loop-helix DNA-binding domain"/>
    <property type="match status" value="1"/>
</dbReference>
<dbReference type="InterPro" id="IPR036638">
    <property type="entry name" value="HLH_DNA-bd_sf"/>
</dbReference>
<name>A0ABR0EIR9_ZASCE</name>
<dbReference type="InterPro" id="IPR011598">
    <property type="entry name" value="bHLH_dom"/>
</dbReference>
<dbReference type="Proteomes" id="UP001305779">
    <property type="component" value="Unassembled WGS sequence"/>
</dbReference>
<evidence type="ECO:0000313" key="3">
    <source>
        <dbReference type="EMBL" id="KAK4500948.1"/>
    </source>
</evidence>
<keyword evidence="4" id="KW-1185">Reference proteome</keyword>
<comment type="caution">
    <text evidence="3">The sequence shown here is derived from an EMBL/GenBank/DDBJ whole genome shotgun (WGS) entry which is preliminary data.</text>
</comment>
<protein>
    <recommendedName>
        <fullName evidence="2">BHLH domain-containing protein</fullName>
    </recommendedName>
</protein>
<dbReference type="Pfam" id="PF00010">
    <property type="entry name" value="HLH"/>
    <property type="match status" value="1"/>
</dbReference>
<organism evidence="3 4">
    <name type="scientific">Zasmidium cellare</name>
    <name type="common">Wine cellar mold</name>
    <name type="synonym">Racodium cellare</name>
    <dbReference type="NCBI Taxonomy" id="395010"/>
    <lineage>
        <taxon>Eukaryota</taxon>
        <taxon>Fungi</taxon>
        <taxon>Dikarya</taxon>
        <taxon>Ascomycota</taxon>
        <taxon>Pezizomycotina</taxon>
        <taxon>Dothideomycetes</taxon>
        <taxon>Dothideomycetidae</taxon>
        <taxon>Mycosphaerellales</taxon>
        <taxon>Mycosphaerellaceae</taxon>
        <taxon>Zasmidium</taxon>
    </lineage>
</organism>
<reference evidence="3 4" key="1">
    <citation type="journal article" date="2023" name="G3 (Bethesda)">
        <title>A chromosome-level genome assembly of Zasmidium syzygii isolated from banana leaves.</title>
        <authorList>
            <person name="van Westerhoven A.C."/>
            <person name="Mehrabi R."/>
            <person name="Talebi R."/>
            <person name="Steentjes M.B.F."/>
            <person name="Corcolon B."/>
            <person name="Chong P.A."/>
            <person name="Kema G.H.J."/>
            <person name="Seidl M.F."/>
        </authorList>
    </citation>
    <scope>NUCLEOTIDE SEQUENCE [LARGE SCALE GENOMIC DNA]</scope>
    <source>
        <strain evidence="3 4">P124</strain>
    </source>
</reference>
<feature type="region of interest" description="Disordered" evidence="1">
    <location>
        <begin position="143"/>
        <end position="169"/>
    </location>
</feature>
<evidence type="ECO:0000313" key="4">
    <source>
        <dbReference type="Proteomes" id="UP001305779"/>
    </source>
</evidence>
<sequence length="264" mass="29320">MYLRTEADSPANTATKAKGKNKKKPRQRPLPPDVTSRNLAIEKRRRQDQNRTFLDLARCLPKLASTKRLTKNLIVGESLQHHRRQRSMCIAAGRELRELLSAHNNAVLELNMLKSQLGMPLGNGPWTPFTALTSLMDVENQPCGEFPDGFGSPGESEGREQQSEEAVGNAEEPFAAFSNTQDPNVLPLDVFDSILPHNGLQNQAPGQPPNAQGILTDIDWWESNASGLDLDFMWDDMPAEALPSLGMSEDGMYRCPSETSMPYF</sequence>
<dbReference type="EMBL" id="JAXOVC010000005">
    <property type="protein sequence ID" value="KAK4500948.1"/>
    <property type="molecule type" value="Genomic_DNA"/>
</dbReference>
<evidence type="ECO:0000256" key="1">
    <source>
        <dbReference type="SAM" id="MobiDB-lite"/>
    </source>
</evidence>
<dbReference type="CDD" id="cd00083">
    <property type="entry name" value="bHLH_SF"/>
    <property type="match status" value="1"/>
</dbReference>
<gene>
    <name evidence="3" type="ORF">PRZ48_006754</name>
</gene>
<dbReference type="PROSITE" id="PS50888">
    <property type="entry name" value="BHLH"/>
    <property type="match status" value="1"/>
</dbReference>